<accession>A0ABN2QSN2</accession>
<dbReference type="EMBL" id="BAAAPB010000001">
    <property type="protein sequence ID" value="GAA1957002.1"/>
    <property type="molecule type" value="Genomic_DNA"/>
</dbReference>
<protein>
    <submittedName>
        <fullName evidence="1">Uncharacterized protein</fullName>
    </submittedName>
</protein>
<organism evidence="1 2">
    <name type="scientific">Nocardioides panacihumi</name>
    <dbReference type="NCBI Taxonomy" id="400774"/>
    <lineage>
        <taxon>Bacteria</taxon>
        <taxon>Bacillati</taxon>
        <taxon>Actinomycetota</taxon>
        <taxon>Actinomycetes</taxon>
        <taxon>Propionibacteriales</taxon>
        <taxon>Nocardioidaceae</taxon>
        <taxon>Nocardioides</taxon>
    </lineage>
</organism>
<comment type="caution">
    <text evidence="1">The sequence shown here is derived from an EMBL/GenBank/DDBJ whole genome shotgun (WGS) entry which is preliminary data.</text>
</comment>
<sequence length="308" mass="33357">MVVNDKDALIGTDHLGWVTKSGFEPFDYADRETPPHQIAGATIDGENVAWVETTSTDLFHSDWRIYAAEMGRRGRTLVADSAAVYGKRMLRWAFGETVPVVLGSRVYWPAVPPGGDAKDTRVLYDDLDGSAARPRVLEGALPATNGRRLFVVRQHLADPSKGDVRIISRTPTGAESVVQRFRLASGQWVTALAASRTHLAWVVKESDTRSSLYVEGLTTGKITGIVMHHGGADTMALGVGRNLIAWGNGSGNGDEDPGEYVYRPRTGALVRLGEQLGHSVAYANGPWIAWAQIKQHGASGISRMTVSH</sequence>
<name>A0ABN2QSN2_9ACTN</name>
<evidence type="ECO:0000313" key="1">
    <source>
        <dbReference type="EMBL" id="GAA1957002.1"/>
    </source>
</evidence>
<evidence type="ECO:0000313" key="2">
    <source>
        <dbReference type="Proteomes" id="UP001500571"/>
    </source>
</evidence>
<dbReference type="Proteomes" id="UP001500571">
    <property type="component" value="Unassembled WGS sequence"/>
</dbReference>
<keyword evidence="2" id="KW-1185">Reference proteome</keyword>
<reference evidence="1 2" key="1">
    <citation type="journal article" date="2019" name="Int. J. Syst. Evol. Microbiol.">
        <title>The Global Catalogue of Microorganisms (GCM) 10K type strain sequencing project: providing services to taxonomists for standard genome sequencing and annotation.</title>
        <authorList>
            <consortium name="The Broad Institute Genomics Platform"/>
            <consortium name="The Broad Institute Genome Sequencing Center for Infectious Disease"/>
            <person name="Wu L."/>
            <person name="Ma J."/>
        </authorList>
    </citation>
    <scope>NUCLEOTIDE SEQUENCE [LARGE SCALE GENOMIC DNA]</scope>
    <source>
        <strain evidence="1 2">JCM 15309</strain>
    </source>
</reference>
<gene>
    <name evidence="1" type="ORF">GCM10009798_15470</name>
</gene>
<proteinExistence type="predicted"/>
<dbReference type="SUPFAM" id="SSF69304">
    <property type="entry name" value="Tricorn protease N-terminal domain"/>
    <property type="match status" value="1"/>
</dbReference>